<evidence type="ECO:0000256" key="3">
    <source>
        <dbReference type="ARBA" id="ARBA00022771"/>
    </source>
</evidence>
<comment type="subcellular location">
    <subcellularLocation>
        <location evidence="1">Nucleus</location>
    </subcellularLocation>
</comment>
<proteinExistence type="predicted"/>
<keyword evidence="4" id="KW-0862">Zinc</keyword>
<protein>
    <recommendedName>
        <fullName evidence="9">Transposase</fullName>
    </recommendedName>
</protein>
<dbReference type="PANTHER" id="PTHR46481">
    <property type="entry name" value="ZINC FINGER BED DOMAIN-CONTAINING PROTEIN 4"/>
    <property type="match status" value="1"/>
</dbReference>
<evidence type="ECO:0000256" key="5">
    <source>
        <dbReference type="ARBA" id="ARBA00023242"/>
    </source>
</evidence>
<keyword evidence="2" id="KW-0479">Metal-binding</keyword>
<comment type="caution">
    <text evidence="7">The sequence shown here is derived from an EMBL/GenBank/DDBJ whole genome shotgun (WGS) entry which is preliminary data.</text>
</comment>
<dbReference type="SUPFAM" id="SSF53098">
    <property type="entry name" value="Ribonuclease H-like"/>
    <property type="match status" value="1"/>
</dbReference>
<evidence type="ECO:0000256" key="2">
    <source>
        <dbReference type="ARBA" id="ARBA00022723"/>
    </source>
</evidence>
<organism evidence="7 8">
    <name type="scientific">Marasmiellus scandens</name>
    <dbReference type="NCBI Taxonomy" id="2682957"/>
    <lineage>
        <taxon>Eukaryota</taxon>
        <taxon>Fungi</taxon>
        <taxon>Dikarya</taxon>
        <taxon>Basidiomycota</taxon>
        <taxon>Agaricomycotina</taxon>
        <taxon>Agaricomycetes</taxon>
        <taxon>Agaricomycetidae</taxon>
        <taxon>Agaricales</taxon>
        <taxon>Marasmiineae</taxon>
        <taxon>Omphalotaceae</taxon>
        <taxon>Marasmiellus</taxon>
    </lineage>
</organism>
<sequence length="282" mass="31740">MTFLSSIIAKYTKIWYDSNREQHSTTYQHFKKPVIVDFKGKKMFAFTCKTNPSITLHRAPYEDSTGNFASHIAKCDPAKKGNIAAFAAGSTYTPASFHYKIAIWCARRSRPFNIVKDAELVDMFKMLYSRVEIPHPRTVSRDIQDIYNLTKPVVAEMLGAYIGKVHFAVDGWASPDHISVLGISCYRYQEGRVEEFTIDFVRLRQSHTGEYLACMFFKTLEEFNVTQKILALAGDNVKNQACRSQGHDPVGPEPNLNRTLGPGSVAMPGRTWTCGFGSRASS</sequence>
<evidence type="ECO:0000313" key="7">
    <source>
        <dbReference type="EMBL" id="KAK7461757.1"/>
    </source>
</evidence>
<keyword evidence="8" id="KW-1185">Reference proteome</keyword>
<evidence type="ECO:0000256" key="4">
    <source>
        <dbReference type="ARBA" id="ARBA00022833"/>
    </source>
</evidence>
<dbReference type="PANTHER" id="PTHR46481:SF10">
    <property type="entry name" value="ZINC FINGER BED DOMAIN-CONTAINING PROTEIN 39"/>
    <property type="match status" value="1"/>
</dbReference>
<reference evidence="7 8" key="1">
    <citation type="submission" date="2024-01" db="EMBL/GenBank/DDBJ databases">
        <title>A draft genome for the cacao thread blight pathogen Marasmiellus scandens.</title>
        <authorList>
            <person name="Baruah I.K."/>
            <person name="Leung J."/>
            <person name="Bukari Y."/>
            <person name="Amoako-Attah I."/>
            <person name="Meinhardt L.W."/>
            <person name="Bailey B.A."/>
            <person name="Cohen S.P."/>
        </authorList>
    </citation>
    <scope>NUCLEOTIDE SEQUENCE [LARGE SCALE GENOMIC DNA]</scope>
    <source>
        <strain evidence="7 8">GH-19</strain>
    </source>
</reference>
<keyword evidence="5" id="KW-0539">Nucleus</keyword>
<accession>A0ABR1JI42</accession>
<dbReference type="EMBL" id="JBANRG010000012">
    <property type="protein sequence ID" value="KAK7461757.1"/>
    <property type="molecule type" value="Genomic_DNA"/>
</dbReference>
<keyword evidence="3" id="KW-0863">Zinc-finger</keyword>
<evidence type="ECO:0000256" key="1">
    <source>
        <dbReference type="ARBA" id="ARBA00004123"/>
    </source>
</evidence>
<gene>
    <name evidence="7" type="ORF">VKT23_008187</name>
</gene>
<dbReference type="InterPro" id="IPR052035">
    <property type="entry name" value="ZnF_BED_domain_contain"/>
</dbReference>
<evidence type="ECO:0008006" key="9">
    <source>
        <dbReference type="Google" id="ProtNLM"/>
    </source>
</evidence>
<evidence type="ECO:0000313" key="8">
    <source>
        <dbReference type="Proteomes" id="UP001498398"/>
    </source>
</evidence>
<feature type="region of interest" description="Disordered" evidence="6">
    <location>
        <begin position="242"/>
        <end position="266"/>
    </location>
</feature>
<name>A0ABR1JI42_9AGAR</name>
<evidence type="ECO:0000256" key="6">
    <source>
        <dbReference type="SAM" id="MobiDB-lite"/>
    </source>
</evidence>
<dbReference type="InterPro" id="IPR012337">
    <property type="entry name" value="RNaseH-like_sf"/>
</dbReference>
<dbReference type="SUPFAM" id="SSF140996">
    <property type="entry name" value="Hermes dimerisation domain"/>
    <property type="match status" value="1"/>
</dbReference>
<dbReference type="Proteomes" id="UP001498398">
    <property type="component" value="Unassembled WGS sequence"/>
</dbReference>